<feature type="compositionally biased region" description="Low complexity" evidence="1">
    <location>
        <begin position="1"/>
        <end position="29"/>
    </location>
</feature>
<proteinExistence type="predicted"/>
<feature type="region of interest" description="Disordered" evidence="1">
    <location>
        <begin position="1"/>
        <end position="64"/>
    </location>
</feature>
<dbReference type="InterPro" id="IPR000772">
    <property type="entry name" value="Ricin_B_lectin"/>
</dbReference>
<dbReference type="Gene3D" id="2.80.10.50">
    <property type="match status" value="1"/>
</dbReference>
<name>A0ABN1ZTX4_9ACTN</name>
<evidence type="ECO:0000259" key="2">
    <source>
        <dbReference type="SMART" id="SM00458"/>
    </source>
</evidence>
<sequence>MTTATTALALSAGDRPATSAPSADSAPSSGRLQMAVLPPPVEAGLGSAPALEPGAESGTGSGVAPAAVSGAASGPLVGSAGLCLDASVRLRRCSGAAAQTWTLVADGTLRTAGRCLDASLRLGACSGAVAQQWDAVRGALVTRSSKQCLTEWGGRPYITRCAGTRQQRWQVPPAPAR</sequence>
<protein>
    <recommendedName>
        <fullName evidence="2">Ricin B lectin domain-containing protein</fullName>
    </recommendedName>
</protein>
<gene>
    <name evidence="3" type="ORF">GCM10009827_017120</name>
</gene>
<dbReference type="PROSITE" id="PS50231">
    <property type="entry name" value="RICIN_B_LECTIN"/>
    <property type="match status" value="1"/>
</dbReference>
<organism evidence="3 4">
    <name type="scientific">Dactylosporangium maewongense</name>
    <dbReference type="NCBI Taxonomy" id="634393"/>
    <lineage>
        <taxon>Bacteria</taxon>
        <taxon>Bacillati</taxon>
        <taxon>Actinomycetota</taxon>
        <taxon>Actinomycetes</taxon>
        <taxon>Micromonosporales</taxon>
        <taxon>Micromonosporaceae</taxon>
        <taxon>Dactylosporangium</taxon>
    </lineage>
</organism>
<comment type="caution">
    <text evidence="3">The sequence shown here is derived from an EMBL/GenBank/DDBJ whole genome shotgun (WGS) entry which is preliminary data.</text>
</comment>
<dbReference type="RefSeq" id="WP_344501233.1">
    <property type="nucleotide sequence ID" value="NZ_BAAAQD010000002.1"/>
</dbReference>
<dbReference type="Pfam" id="PF00652">
    <property type="entry name" value="Ricin_B_lectin"/>
    <property type="match status" value="1"/>
</dbReference>
<accession>A0ABN1ZTX4</accession>
<keyword evidence="4" id="KW-1185">Reference proteome</keyword>
<evidence type="ECO:0000256" key="1">
    <source>
        <dbReference type="SAM" id="MobiDB-lite"/>
    </source>
</evidence>
<reference evidence="3 4" key="1">
    <citation type="journal article" date="2019" name="Int. J. Syst. Evol. Microbiol.">
        <title>The Global Catalogue of Microorganisms (GCM) 10K type strain sequencing project: providing services to taxonomists for standard genome sequencing and annotation.</title>
        <authorList>
            <consortium name="The Broad Institute Genomics Platform"/>
            <consortium name="The Broad Institute Genome Sequencing Center for Infectious Disease"/>
            <person name="Wu L."/>
            <person name="Ma J."/>
        </authorList>
    </citation>
    <scope>NUCLEOTIDE SEQUENCE [LARGE SCALE GENOMIC DNA]</scope>
    <source>
        <strain evidence="3 4">JCM 15933</strain>
    </source>
</reference>
<dbReference type="SMART" id="SM00458">
    <property type="entry name" value="RICIN"/>
    <property type="match status" value="1"/>
</dbReference>
<evidence type="ECO:0000313" key="4">
    <source>
        <dbReference type="Proteomes" id="UP001501470"/>
    </source>
</evidence>
<dbReference type="EMBL" id="BAAAQD010000002">
    <property type="protein sequence ID" value="GAA1504418.1"/>
    <property type="molecule type" value="Genomic_DNA"/>
</dbReference>
<dbReference type="SUPFAM" id="SSF50370">
    <property type="entry name" value="Ricin B-like lectins"/>
    <property type="match status" value="1"/>
</dbReference>
<dbReference type="InterPro" id="IPR035992">
    <property type="entry name" value="Ricin_B-like_lectins"/>
</dbReference>
<evidence type="ECO:0000313" key="3">
    <source>
        <dbReference type="EMBL" id="GAA1504418.1"/>
    </source>
</evidence>
<feature type="domain" description="Ricin B lectin" evidence="2">
    <location>
        <begin position="73"/>
        <end position="172"/>
    </location>
</feature>
<dbReference type="Proteomes" id="UP001501470">
    <property type="component" value="Unassembled WGS sequence"/>
</dbReference>